<feature type="non-terminal residue" evidence="2">
    <location>
        <position position="1"/>
    </location>
</feature>
<proteinExistence type="predicted"/>
<dbReference type="OrthoDB" id="4742101at2759"/>
<protein>
    <submittedName>
        <fullName evidence="2">Uncharacterized protein</fullName>
    </submittedName>
</protein>
<dbReference type="AlphaFoldDB" id="A0A409YV60"/>
<evidence type="ECO:0000256" key="1">
    <source>
        <dbReference type="SAM" id="MobiDB-lite"/>
    </source>
</evidence>
<evidence type="ECO:0000313" key="3">
    <source>
        <dbReference type="Proteomes" id="UP000284706"/>
    </source>
</evidence>
<comment type="caution">
    <text evidence="2">The sequence shown here is derived from an EMBL/GenBank/DDBJ whole genome shotgun (WGS) entry which is preliminary data.</text>
</comment>
<dbReference type="EMBL" id="NHYE01000225">
    <property type="protein sequence ID" value="PPR06915.1"/>
    <property type="molecule type" value="Genomic_DNA"/>
</dbReference>
<gene>
    <name evidence="2" type="ORF">CVT26_004102</name>
</gene>
<dbReference type="Proteomes" id="UP000284706">
    <property type="component" value="Unassembled WGS sequence"/>
</dbReference>
<feature type="region of interest" description="Disordered" evidence="1">
    <location>
        <begin position="185"/>
        <end position="215"/>
    </location>
</feature>
<dbReference type="STRING" id="231916.A0A409YV60"/>
<accession>A0A409YV60</accession>
<reference evidence="2 3" key="1">
    <citation type="journal article" date="2018" name="Evol. Lett.">
        <title>Horizontal gene cluster transfer increased hallucinogenic mushroom diversity.</title>
        <authorList>
            <person name="Reynolds H.T."/>
            <person name="Vijayakumar V."/>
            <person name="Gluck-Thaler E."/>
            <person name="Korotkin H.B."/>
            <person name="Matheny P.B."/>
            <person name="Slot J.C."/>
        </authorList>
    </citation>
    <scope>NUCLEOTIDE SEQUENCE [LARGE SCALE GENOMIC DNA]</scope>
    <source>
        <strain evidence="2 3">SRW20</strain>
    </source>
</reference>
<dbReference type="InParanoid" id="A0A409YV60"/>
<sequence length="215" mass="22795">AVRDRFVPGNWKLQALAAFYAISQGSSDFTTFVTNLQSARNALGSAGKGFTISDGLFKNHILFHCHPLLRLRVLAMPGLVYENIKSDGLISLLSGTWDSMVAEGAIPRKLAVTTSGPLRALPTATSSGATFPKRYLSMDKEAIRAAGGCFKCGDTPATPGWKPGHNSYNCPKRTPQVVAAVLPSSSQVVDDESDDDCGLPSCVLGNGTDSEESDD</sequence>
<organism evidence="2 3">
    <name type="scientific">Gymnopilus dilepis</name>
    <dbReference type="NCBI Taxonomy" id="231916"/>
    <lineage>
        <taxon>Eukaryota</taxon>
        <taxon>Fungi</taxon>
        <taxon>Dikarya</taxon>
        <taxon>Basidiomycota</taxon>
        <taxon>Agaricomycotina</taxon>
        <taxon>Agaricomycetes</taxon>
        <taxon>Agaricomycetidae</taxon>
        <taxon>Agaricales</taxon>
        <taxon>Agaricineae</taxon>
        <taxon>Hymenogastraceae</taxon>
        <taxon>Gymnopilus</taxon>
    </lineage>
</organism>
<name>A0A409YV60_9AGAR</name>
<keyword evidence="3" id="KW-1185">Reference proteome</keyword>
<evidence type="ECO:0000313" key="2">
    <source>
        <dbReference type="EMBL" id="PPR06915.1"/>
    </source>
</evidence>